<keyword evidence="2" id="KW-1133">Transmembrane helix</keyword>
<evidence type="ECO:0000313" key="4">
    <source>
        <dbReference type="EMBL" id="KAK0411167.1"/>
    </source>
</evidence>
<proteinExistence type="predicted"/>
<reference evidence="4" key="1">
    <citation type="submission" date="2023-06" db="EMBL/GenBank/DDBJ databases">
        <title>Genomic analysis of the entomopathogenic nematode Steinernema hermaphroditum.</title>
        <authorList>
            <person name="Schwarz E.M."/>
            <person name="Heppert J.K."/>
            <person name="Baniya A."/>
            <person name="Schwartz H.T."/>
            <person name="Tan C.-H."/>
            <person name="Antoshechkin I."/>
            <person name="Sternberg P.W."/>
            <person name="Goodrich-Blair H."/>
            <person name="Dillman A.R."/>
        </authorList>
    </citation>
    <scope>NUCLEOTIDE SEQUENCE</scope>
    <source>
        <strain evidence="4">PS9179</strain>
        <tissue evidence="4">Whole animal</tissue>
    </source>
</reference>
<protein>
    <recommendedName>
        <fullName evidence="6">Receptor ligand binding region domain-containing protein</fullName>
    </recommendedName>
</protein>
<feature type="signal peptide" evidence="3">
    <location>
        <begin position="1"/>
        <end position="20"/>
    </location>
</feature>
<evidence type="ECO:0000256" key="3">
    <source>
        <dbReference type="SAM" id="SignalP"/>
    </source>
</evidence>
<keyword evidence="3" id="KW-0732">Signal</keyword>
<gene>
    <name evidence="4" type="ORF">QR680_005523</name>
</gene>
<evidence type="ECO:0000256" key="2">
    <source>
        <dbReference type="SAM" id="Phobius"/>
    </source>
</evidence>
<keyword evidence="5" id="KW-1185">Reference proteome</keyword>
<name>A0AA39LVH6_9BILA</name>
<feature type="compositionally biased region" description="Basic and acidic residues" evidence="1">
    <location>
        <begin position="547"/>
        <end position="556"/>
    </location>
</feature>
<sequence length="584" mass="64185">MRPCFVFFFVALAVATISTGEDDDLLSIYVNATIQRAPVETTKFAEVSTTGATTPPPFGAAGPLKTQEAVVVVLSTLLATETETNTTQKIPPAELQTTKTPNAERVEETKTLVASTPTKSESSERTSASPRTTKFPPLSISTKEFQGAHSFAPKEEVHVEPDCSEYQMNASADNKPVIFMPIGRNKKTELKEKIFDDIKCIASNAFILVKVIANETIEEGVQDVCGDWKGFPQAVREHVETESVSLGVVVFVGDEAKNCETDALLLANDSQGFNEAFSLNSHASYTYDNLPKAIVFQNISDSLQVVLRRLNTEIRSSSSGHSLVEESTTREPITYDFASYTMVFSVLVVIVFLLLVSLTAYFDDDEELDYYQMGDDCPSTVAEALQNRHREMQMVHVLSTNANLVPCMSSSRTVESDNNCLSARSGSSDVFNTAISSTVTMKLRDSLLFVGEFVGLNKSPDFKLHASSERFLSDAVAQENRVHRNSLHIFIGNDMDYCGPLHSRSQSTSAYSPVSREPDCYRRMSEPAVHGFPSGSYRKISTMSSEEQDRRSEASSRRSSSGSSTFFGSIAAYSNHLNPLTTRL</sequence>
<dbReference type="EMBL" id="JAUCMV010000003">
    <property type="protein sequence ID" value="KAK0411167.1"/>
    <property type="molecule type" value="Genomic_DNA"/>
</dbReference>
<feature type="transmembrane region" description="Helical" evidence="2">
    <location>
        <begin position="337"/>
        <end position="362"/>
    </location>
</feature>
<evidence type="ECO:0008006" key="6">
    <source>
        <dbReference type="Google" id="ProtNLM"/>
    </source>
</evidence>
<comment type="caution">
    <text evidence="4">The sequence shown here is derived from an EMBL/GenBank/DDBJ whole genome shotgun (WGS) entry which is preliminary data.</text>
</comment>
<dbReference type="AlphaFoldDB" id="A0AA39LVH6"/>
<evidence type="ECO:0000313" key="5">
    <source>
        <dbReference type="Proteomes" id="UP001175271"/>
    </source>
</evidence>
<feature type="region of interest" description="Disordered" evidence="1">
    <location>
        <begin position="84"/>
        <end position="138"/>
    </location>
</feature>
<feature type="region of interest" description="Disordered" evidence="1">
    <location>
        <begin position="532"/>
        <end position="564"/>
    </location>
</feature>
<feature type="chain" id="PRO_5041425442" description="Receptor ligand binding region domain-containing protein" evidence="3">
    <location>
        <begin position="21"/>
        <end position="584"/>
    </location>
</feature>
<evidence type="ECO:0000256" key="1">
    <source>
        <dbReference type="SAM" id="MobiDB-lite"/>
    </source>
</evidence>
<dbReference type="Proteomes" id="UP001175271">
    <property type="component" value="Unassembled WGS sequence"/>
</dbReference>
<keyword evidence="2" id="KW-0812">Transmembrane</keyword>
<keyword evidence="2" id="KW-0472">Membrane</keyword>
<accession>A0AA39LVH6</accession>
<feature type="compositionally biased region" description="Polar residues" evidence="1">
    <location>
        <begin position="112"/>
        <end position="132"/>
    </location>
</feature>
<organism evidence="4 5">
    <name type="scientific">Steinernema hermaphroditum</name>
    <dbReference type="NCBI Taxonomy" id="289476"/>
    <lineage>
        <taxon>Eukaryota</taxon>
        <taxon>Metazoa</taxon>
        <taxon>Ecdysozoa</taxon>
        <taxon>Nematoda</taxon>
        <taxon>Chromadorea</taxon>
        <taxon>Rhabditida</taxon>
        <taxon>Tylenchina</taxon>
        <taxon>Panagrolaimomorpha</taxon>
        <taxon>Strongyloidoidea</taxon>
        <taxon>Steinernematidae</taxon>
        <taxon>Steinernema</taxon>
    </lineage>
</organism>